<sequence>MGADLNNIVKCQALSDEHVQFLVYQLLRGLKAHGRTTLMPCAPCRT</sequence>
<reference evidence="2" key="1">
    <citation type="submission" date="2005-09" db="EMBL/GenBank/DDBJ databases">
        <authorList>
            <person name="Mural R.J."/>
            <person name="Li P.W."/>
            <person name="Adams M.D."/>
            <person name="Amanatides P.G."/>
            <person name="Baden-Tillson H."/>
            <person name="Barnstead M."/>
            <person name="Chin S.H."/>
            <person name="Dew I."/>
            <person name="Evans C.A."/>
            <person name="Ferriera S."/>
            <person name="Flanigan M."/>
            <person name="Fosler C."/>
            <person name="Glodek A."/>
            <person name="Gu Z."/>
            <person name="Holt R.A."/>
            <person name="Jennings D."/>
            <person name="Kraft C.L."/>
            <person name="Lu F."/>
            <person name="Nguyen T."/>
            <person name="Nusskern D.R."/>
            <person name="Pfannkoch C.M."/>
            <person name="Sitter C."/>
            <person name="Sutton G.G."/>
            <person name="Venter J.C."/>
            <person name="Wang Z."/>
            <person name="Woodage T."/>
            <person name="Zheng X.H."/>
            <person name="Zhong F."/>
        </authorList>
    </citation>
    <scope>NUCLEOTIDE SEQUENCE [LARGE SCALE GENOMIC DNA]</scope>
    <source>
        <strain>BN</strain>
        <strain evidence="2">Sprague-Dawley</strain>
    </source>
</reference>
<protein>
    <submittedName>
        <fullName evidence="1">RCG59320, isoform CRA_b</fullName>
    </submittedName>
</protein>
<evidence type="ECO:0000313" key="2">
    <source>
        <dbReference type="Proteomes" id="UP000234681"/>
    </source>
</evidence>
<organism evidence="1 2">
    <name type="scientific">Rattus norvegicus</name>
    <name type="common">Rat</name>
    <dbReference type="NCBI Taxonomy" id="10116"/>
    <lineage>
        <taxon>Eukaryota</taxon>
        <taxon>Metazoa</taxon>
        <taxon>Chordata</taxon>
        <taxon>Craniata</taxon>
        <taxon>Vertebrata</taxon>
        <taxon>Euteleostomi</taxon>
        <taxon>Mammalia</taxon>
        <taxon>Eutheria</taxon>
        <taxon>Euarchontoglires</taxon>
        <taxon>Glires</taxon>
        <taxon>Rodentia</taxon>
        <taxon>Myomorpha</taxon>
        <taxon>Muroidea</taxon>
        <taxon>Muridae</taxon>
        <taxon>Murinae</taxon>
        <taxon>Rattus</taxon>
    </lineage>
</organism>
<dbReference type="Gene3D" id="1.10.510.10">
    <property type="entry name" value="Transferase(Phosphotransferase) domain 1"/>
    <property type="match status" value="1"/>
</dbReference>
<dbReference type="Proteomes" id="UP000234681">
    <property type="component" value="Chromosome 7"/>
</dbReference>
<evidence type="ECO:0000313" key="1">
    <source>
        <dbReference type="EMBL" id="EDL76548.1"/>
    </source>
</evidence>
<proteinExistence type="predicted"/>
<dbReference type="EMBL" id="CH474027">
    <property type="protein sequence ID" value="EDL76548.1"/>
    <property type="molecule type" value="Genomic_DNA"/>
</dbReference>
<name>A6K7K5_RAT</name>
<accession>A6K7K5</accession>
<dbReference type="AlphaFoldDB" id="A6K7K5"/>
<gene>
    <name evidence="1" type="ORF">rCG_59320</name>
</gene>